<dbReference type="GO" id="GO:0007268">
    <property type="term" value="P:chemical synaptic transmission"/>
    <property type="evidence" value="ECO:0007669"/>
    <property type="project" value="TreeGrafter"/>
</dbReference>
<dbReference type="Pfam" id="PF00001">
    <property type="entry name" value="7tm_1"/>
    <property type="match status" value="1"/>
</dbReference>
<evidence type="ECO:0000256" key="7">
    <source>
        <dbReference type="ARBA" id="ARBA00023170"/>
    </source>
</evidence>
<comment type="subcellular location">
    <subcellularLocation>
        <location evidence="1">Cell membrane</location>
        <topology evidence="1">Multi-pass membrane protein</topology>
    </subcellularLocation>
</comment>
<dbReference type="GO" id="GO:0045202">
    <property type="term" value="C:synapse"/>
    <property type="evidence" value="ECO:0007669"/>
    <property type="project" value="GOC"/>
</dbReference>
<keyword evidence="3 9" id="KW-0812">Transmembrane</keyword>
<dbReference type="InterPro" id="IPR017452">
    <property type="entry name" value="GPCR_Rhodpsn_7TM"/>
</dbReference>
<evidence type="ECO:0000256" key="8">
    <source>
        <dbReference type="ARBA" id="ARBA00023224"/>
    </source>
</evidence>
<dbReference type="EMBL" id="JAZGQO010000006">
    <property type="protein sequence ID" value="KAK6184701.1"/>
    <property type="molecule type" value="Genomic_DNA"/>
</dbReference>
<sequence length="336" mass="37716">MAVNSTSLETNCSDETANLGTSLTLELRICIYTLLIIVCVFSIIGNVITISAISLWKPCIVINSNRKTFIFVRSLCVADILVGAVAVPLKLYVDMVTKVRENNEILCLIGESLDMMACTSSIYHLLMMSGDRYLAICRPLVHRTLPRHIVYIALAVSWIVPCLISFPPVLSKLHLENQGPSCTAFSFGCYKQHYNATFITIGSLITFYAPSFVICIFYYKIFAVVRQRRLKDPIGGSIVCSETAAAKTISVILSSYFVCWLPFFILYVLSAWVDVPLNLLVSVEMLGYINSMLNPILYYRCNRSVKTAINQLTNRCLKRDIKERTATHITELVAWT</sequence>
<evidence type="ECO:0000259" key="10">
    <source>
        <dbReference type="PROSITE" id="PS50262"/>
    </source>
</evidence>
<evidence type="ECO:0000313" key="11">
    <source>
        <dbReference type="EMBL" id="KAK6184701.1"/>
    </source>
</evidence>
<dbReference type="InterPro" id="IPR000276">
    <property type="entry name" value="GPCR_Rhodpsn"/>
</dbReference>
<dbReference type="GO" id="GO:0005886">
    <property type="term" value="C:plasma membrane"/>
    <property type="evidence" value="ECO:0007669"/>
    <property type="project" value="UniProtKB-SubCell"/>
</dbReference>
<dbReference type="GO" id="GO:0030425">
    <property type="term" value="C:dendrite"/>
    <property type="evidence" value="ECO:0007669"/>
    <property type="project" value="TreeGrafter"/>
</dbReference>
<name>A0AAN8JX20_PATCE</name>
<reference evidence="11 12" key="1">
    <citation type="submission" date="2024-01" db="EMBL/GenBank/DDBJ databases">
        <title>The genome of the rayed Mediterranean limpet Patella caerulea (Linnaeus, 1758).</title>
        <authorList>
            <person name="Anh-Thu Weber A."/>
            <person name="Halstead-Nussloch G."/>
        </authorList>
    </citation>
    <scope>NUCLEOTIDE SEQUENCE [LARGE SCALE GENOMIC DNA]</scope>
    <source>
        <strain evidence="11">AATW-2023a</strain>
        <tissue evidence="11">Whole specimen</tissue>
    </source>
</reference>
<keyword evidence="4 9" id="KW-1133">Transmembrane helix</keyword>
<organism evidence="11 12">
    <name type="scientific">Patella caerulea</name>
    <name type="common">Rayed Mediterranean limpet</name>
    <dbReference type="NCBI Taxonomy" id="87958"/>
    <lineage>
        <taxon>Eukaryota</taxon>
        <taxon>Metazoa</taxon>
        <taxon>Spiralia</taxon>
        <taxon>Lophotrochozoa</taxon>
        <taxon>Mollusca</taxon>
        <taxon>Gastropoda</taxon>
        <taxon>Patellogastropoda</taxon>
        <taxon>Patelloidea</taxon>
        <taxon>Patellidae</taxon>
        <taxon>Patella</taxon>
    </lineage>
</organism>
<keyword evidence="5" id="KW-0297">G-protein coupled receptor</keyword>
<evidence type="ECO:0000256" key="5">
    <source>
        <dbReference type="ARBA" id="ARBA00023040"/>
    </source>
</evidence>
<evidence type="ECO:0000256" key="6">
    <source>
        <dbReference type="ARBA" id="ARBA00023136"/>
    </source>
</evidence>
<feature type="transmembrane region" description="Helical" evidence="9">
    <location>
        <begin position="31"/>
        <end position="56"/>
    </location>
</feature>
<feature type="transmembrane region" description="Helical" evidence="9">
    <location>
        <begin position="279"/>
        <end position="299"/>
    </location>
</feature>
<dbReference type="PROSITE" id="PS50262">
    <property type="entry name" value="G_PROTEIN_RECEP_F1_2"/>
    <property type="match status" value="1"/>
</dbReference>
<dbReference type="PANTHER" id="PTHR24247:SF202">
    <property type="entry name" value="5-HYDROXYTRYPTAMINE RECEPTOR 1"/>
    <property type="match status" value="1"/>
</dbReference>
<feature type="transmembrane region" description="Helical" evidence="9">
    <location>
        <begin position="149"/>
        <end position="170"/>
    </location>
</feature>
<evidence type="ECO:0000256" key="9">
    <source>
        <dbReference type="SAM" id="Phobius"/>
    </source>
</evidence>
<evidence type="ECO:0000256" key="3">
    <source>
        <dbReference type="ARBA" id="ARBA00022692"/>
    </source>
</evidence>
<keyword evidence="8" id="KW-0807">Transducer</keyword>
<comment type="caution">
    <text evidence="11">The sequence shown here is derived from an EMBL/GenBank/DDBJ whole genome shotgun (WGS) entry which is preliminary data.</text>
</comment>
<evidence type="ECO:0000256" key="2">
    <source>
        <dbReference type="ARBA" id="ARBA00022475"/>
    </source>
</evidence>
<protein>
    <recommendedName>
        <fullName evidence="10">G-protein coupled receptors family 1 profile domain-containing protein</fullName>
    </recommendedName>
</protein>
<evidence type="ECO:0000313" key="12">
    <source>
        <dbReference type="Proteomes" id="UP001347796"/>
    </source>
</evidence>
<evidence type="ECO:0000256" key="4">
    <source>
        <dbReference type="ARBA" id="ARBA00022989"/>
    </source>
</evidence>
<feature type="transmembrane region" description="Helical" evidence="9">
    <location>
        <begin position="196"/>
        <end position="219"/>
    </location>
</feature>
<feature type="domain" description="G-protein coupled receptors family 1 profile" evidence="10">
    <location>
        <begin position="45"/>
        <end position="298"/>
    </location>
</feature>
<dbReference type="Proteomes" id="UP001347796">
    <property type="component" value="Unassembled WGS sequence"/>
</dbReference>
<gene>
    <name evidence="11" type="ORF">SNE40_007115</name>
</gene>
<keyword evidence="6 9" id="KW-0472">Membrane</keyword>
<accession>A0AAN8JX20</accession>
<keyword evidence="7" id="KW-0675">Receptor</keyword>
<dbReference type="GO" id="GO:0004993">
    <property type="term" value="F:G protein-coupled serotonin receptor activity"/>
    <property type="evidence" value="ECO:0007669"/>
    <property type="project" value="TreeGrafter"/>
</dbReference>
<dbReference type="SUPFAM" id="SSF81321">
    <property type="entry name" value="Family A G protein-coupled receptor-like"/>
    <property type="match status" value="1"/>
</dbReference>
<dbReference type="AlphaFoldDB" id="A0AAN8JX20"/>
<keyword evidence="12" id="KW-1185">Reference proteome</keyword>
<keyword evidence="2" id="KW-1003">Cell membrane</keyword>
<proteinExistence type="predicted"/>
<dbReference type="Gene3D" id="1.20.1070.10">
    <property type="entry name" value="Rhodopsin 7-helix transmembrane proteins"/>
    <property type="match status" value="1"/>
</dbReference>
<feature type="transmembrane region" description="Helical" evidence="9">
    <location>
        <begin position="68"/>
        <end position="93"/>
    </location>
</feature>
<dbReference type="GO" id="GO:0030594">
    <property type="term" value="F:neurotransmitter receptor activity"/>
    <property type="evidence" value="ECO:0007669"/>
    <property type="project" value="TreeGrafter"/>
</dbReference>
<feature type="transmembrane region" description="Helical" evidence="9">
    <location>
        <begin position="251"/>
        <end position="273"/>
    </location>
</feature>
<dbReference type="GO" id="GO:0007187">
    <property type="term" value="P:G protein-coupled receptor signaling pathway, coupled to cyclic nucleotide second messenger"/>
    <property type="evidence" value="ECO:0007669"/>
    <property type="project" value="TreeGrafter"/>
</dbReference>
<dbReference type="PRINTS" id="PR00237">
    <property type="entry name" value="GPCRRHODOPSN"/>
</dbReference>
<dbReference type="PANTHER" id="PTHR24247">
    <property type="entry name" value="5-HYDROXYTRYPTAMINE RECEPTOR"/>
    <property type="match status" value="1"/>
</dbReference>
<evidence type="ECO:0000256" key="1">
    <source>
        <dbReference type="ARBA" id="ARBA00004651"/>
    </source>
</evidence>